<evidence type="ECO:0000259" key="2">
    <source>
        <dbReference type="Pfam" id="PF02579"/>
    </source>
</evidence>
<comment type="caution">
    <text evidence="3">The sequence shown here is derived from an EMBL/GenBank/DDBJ whole genome shotgun (WGS) entry which is preliminary data.</text>
</comment>
<dbReference type="CDD" id="cd00851">
    <property type="entry name" value="MTH1175"/>
    <property type="match status" value="1"/>
</dbReference>
<accession>A0A7C6ED35</accession>
<sequence>MIEGKIATAAMGNSPEAPFSQHFATATHFLIYDTATGHLEVVENTARDLSAGKGVAAAKMLIEKRVKGVVVEFIGPRPFSMLQEAGVKVYPGIQIKAQDVLDSIKAGKLSQPLEAPTETSHTGQHGDHQE</sequence>
<gene>
    <name evidence="3" type="ORF">ENM99_02090</name>
</gene>
<dbReference type="EMBL" id="DRZX01000100">
    <property type="protein sequence ID" value="HHS48636.1"/>
    <property type="molecule type" value="Genomic_DNA"/>
</dbReference>
<proteinExistence type="predicted"/>
<evidence type="ECO:0000313" key="3">
    <source>
        <dbReference type="EMBL" id="HHS48636.1"/>
    </source>
</evidence>
<protein>
    <submittedName>
        <fullName evidence="3">Dinitrogenase iron-molybdenum cofactor</fullName>
    </submittedName>
</protein>
<dbReference type="AlphaFoldDB" id="A0A7C6ED35"/>
<dbReference type="InterPro" id="IPR003731">
    <property type="entry name" value="Di-Nase_FeMo-co_biosynth"/>
</dbReference>
<dbReference type="InterPro" id="IPR036105">
    <property type="entry name" value="DiNase_FeMo-co_biosyn_sf"/>
</dbReference>
<dbReference type="PANTHER" id="PTHR42983">
    <property type="entry name" value="DINITROGENASE IRON-MOLYBDENUM COFACTOR PROTEIN-RELATED"/>
    <property type="match status" value="1"/>
</dbReference>
<dbReference type="SUPFAM" id="SSF53146">
    <property type="entry name" value="Nitrogenase accessory factor-like"/>
    <property type="match status" value="1"/>
</dbReference>
<dbReference type="InterPro" id="IPR033913">
    <property type="entry name" value="MTH1175_dom"/>
</dbReference>
<evidence type="ECO:0000256" key="1">
    <source>
        <dbReference type="SAM" id="MobiDB-lite"/>
    </source>
</evidence>
<organism evidence="3">
    <name type="scientific">Desulfurella acetivorans</name>
    <dbReference type="NCBI Taxonomy" id="33002"/>
    <lineage>
        <taxon>Bacteria</taxon>
        <taxon>Pseudomonadati</taxon>
        <taxon>Campylobacterota</taxon>
        <taxon>Desulfurellia</taxon>
        <taxon>Desulfurellales</taxon>
        <taxon>Desulfurellaceae</taxon>
        <taxon>Desulfurella</taxon>
    </lineage>
</organism>
<dbReference type="Gene3D" id="3.30.420.130">
    <property type="entry name" value="Dinitrogenase iron-molybdenum cofactor biosynthesis domain"/>
    <property type="match status" value="1"/>
</dbReference>
<feature type="region of interest" description="Disordered" evidence="1">
    <location>
        <begin position="108"/>
        <end position="130"/>
    </location>
</feature>
<dbReference type="PANTHER" id="PTHR42983:SF1">
    <property type="entry name" value="IRON-MOLYBDENUM PROTEIN"/>
    <property type="match status" value="1"/>
</dbReference>
<feature type="domain" description="Dinitrogenase iron-molybdenum cofactor biosynthesis" evidence="2">
    <location>
        <begin position="18"/>
        <end position="104"/>
    </location>
</feature>
<dbReference type="Proteomes" id="UP000886400">
    <property type="component" value="Unassembled WGS sequence"/>
</dbReference>
<dbReference type="Pfam" id="PF02579">
    <property type="entry name" value="Nitro_FeMo-Co"/>
    <property type="match status" value="1"/>
</dbReference>
<reference evidence="3" key="1">
    <citation type="journal article" date="2020" name="mSystems">
        <title>Genome- and Community-Level Interaction Insights into Carbon Utilization and Element Cycling Functions of Hydrothermarchaeota in Hydrothermal Sediment.</title>
        <authorList>
            <person name="Zhou Z."/>
            <person name="Liu Y."/>
            <person name="Xu W."/>
            <person name="Pan J."/>
            <person name="Luo Z.H."/>
            <person name="Li M."/>
        </authorList>
    </citation>
    <scope>NUCLEOTIDE SEQUENCE [LARGE SCALE GENOMIC DNA]</scope>
    <source>
        <strain evidence="3">SpSt-1135</strain>
    </source>
</reference>
<name>A0A7C6ED35_DESAE</name>